<keyword evidence="2" id="KW-1185">Reference proteome</keyword>
<dbReference type="Proteomes" id="UP000095042">
    <property type="component" value="Unassembled WGS sequence"/>
</dbReference>
<gene>
    <name evidence="1" type="ORF">AUC71_02430</name>
</gene>
<accession>A0A1E3W8E4</accession>
<evidence type="ECO:0000313" key="1">
    <source>
        <dbReference type="EMBL" id="ODS02084.1"/>
    </source>
</evidence>
<protein>
    <submittedName>
        <fullName evidence="1">Uncharacterized protein</fullName>
    </submittedName>
</protein>
<organism evidence="1 2">
    <name type="scientific">Methyloceanibacter marginalis</name>
    <dbReference type="NCBI Taxonomy" id="1774971"/>
    <lineage>
        <taxon>Bacteria</taxon>
        <taxon>Pseudomonadati</taxon>
        <taxon>Pseudomonadota</taxon>
        <taxon>Alphaproteobacteria</taxon>
        <taxon>Hyphomicrobiales</taxon>
        <taxon>Hyphomicrobiaceae</taxon>
        <taxon>Methyloceanibacter</taxon>
    </lineage>
</organism>
<reference evidence="1 2" key="1">
    <citation type="journal article" date="2016" name="Environ. Microbiol.">
        <title>New Methyloceanibacter diversity from North Sea sediments includes methanotroph containing solely the soluble methane monooxygenase.</title>
        <authorList>
            <person name="Vekeman B."/>
            <person name="Kerckhof F.M."/>
            <person name="Cremers G."/>
            <person name="de Vos P."/>
            <person name="Vandamme P."/>
            <person name="Boon N."/>
            <person name="Op den Camp H.J."/>
            <person name="Heylen K."/>
        </authorList>
    </citation>
    <scope>NUCLEOTIDE SEQUENCE [LARGE SCALE GENOMIC DNA]</scope>
    <source>
        <strain evidence="1 2">R-67177</strain>
    </source>
</reference>
<evidence type="ECO:0000313" key="2">
    <source>
        <dbReference type="Proteomes" id="UP000095042"/>
    </source>
</evidence>
<comment type="caution">
    <text evidence="1">The sequence shown here is derived from an EMBL/GenBank/DDBJ whole genome shotgun (WGS) entry which is preliminary data.</text>
</comment>
<proteinExistence type="predicted"/>
<dbReference type="EMBL" id="LPWD01000415">
    <property type="protein sequence ID" value="ODS02084.1"/>
    <property type="molecule type" value="Genomic_DNA"/>
</dbReference>
<sequence length="85" mass="9424">MALDREDFTWRDLDLCIGQGKTPVLTLVADATYLELYRIRYPNGWTSAPANIIRAKEAAYGHARSLLGGQRPKKRPYSGESLGAA</sequence>
<dbReference type="AlphaFoldDB" id="A0A1E3W8E4"/>
<dbReference type="RefSeq" id="WP_069624732.1">
    <property type="nucleotide sequence ID" value="NZ_LPWD01000415.1"/>
</dbReference>
<name>A0A1E3W8E4_9HYPH</name>